<feature type="coiled-coil region" evidence="4">
    <location>
        <begin position="72"/>
        <end position="106"/>
    </location>
</feature>
<dbReference type="PIRSF" id="PIRSF023577">
    <property type="entry name" value="ENOS_interacting"/>
    <property type="match status" value="1"/>
</dbReference>
<name>A0A061R2M5_9CHLO</name>
<keyword evidence="2 3" id="KW-0539">Nucleus</keyword>
<feature type="region of interest" description="Disordered" evidence="5">
    <location>
        <begin position="299"/>
        <end position="320"/>
    </location>
</feature>
<reference evidence="7" key="1">
    <citation type="submission" date="2014-05" db="EMBL/GenBank/DDBJ databases">
        <title>The transcriptome of the halophilic microalga Tetraselmis sp. GSL018 isolated from the Great Salt Lake, Utah.</title>
        <authorList>
            <person name="Jinkerson R.E."/>
            <person name="D'Adamo S."/>
            <person name="Posewitz M.C."/>
        </authorList>
    </citation>
    <scope>NUCLEOTIDE SEQUENCE</scope>
    <source>
        <strain evidence="7">GSL018</strain>
    </source>
</reference>
<sequence length="320" mass="35411">MGKGQRHSKNAGTMGTEAMTYHERRALGYGTVRERLGKDAVGNFDDCALTLRPAEEPVATPEGVVYSKEAILEYYLHQKKVLKKKLAAWEEQQRAAEAKRSEKEAIAAEARLLSFDRKNHMGVSDLSAQNLISAIEQEVEAMQDTKKGAKSSNNIASNAERMKEMKAFWLPSKTPEAEAGLEKPSTDVLCPSTGKKLRMKELTPLRFTKVPKGESGRYMDPVTKDTFTNKSRLVCLKPTGDVLLEDTYNRVVRPEGQFNGVRVRERDVVKLQKGGTGFAEHDGSKTKSEKFWHLGPGSGLADLRGQHQGAPSKGGLTFMN</sequence>
<evidence type="ECO:0000313" key="7">
    <source>
        <dbReference type="EMBL" id="JAC67127.1"/>
    </source>
</evidence>
<dbReference type="PANTHER" id="PTHR13063">
    <property type="entry name" value="ENOS INTERACTING PROTEIN"/>
    <property type="match status" value="1"/>
</dbReference>
<proteinExistence type="inferred from homology"/>
<evidence type="ECO:0000256" key="5">
    <source>
        <dbReference type="SAM" id="MobiDB-lite"/>
    </source>
</evidence>
<comment type="similarity">
    <text evidence="3">Belongs to the NOSIP family.</text>
</comment>
<evidence type="ECO:0000256" key="2">
    <source>
        <dbReference type="ARBA" id="ARBA00023242"/>
    </source>
</evidence>
<organism evidence="7">
    <name type="scientific">Tetraselmis sp. GSL018</name>
    <dbReference type="NCBI Taxonomy" id="582737"/>
    <lineage>
        <taxon>Eukaryota</taxon>
        <taxon>Viridiplantae</taxon>
        <taxon>Chlorophyta</taxon>
        <taxon>core chlorophytes</taxon>
        <taxon>Chlorodendrophyceae</taxon>
        <taxon>Chlorodendrales</taxon>
        <taxon>Chlorodendraceae</taxon>
        <taxon>Tetraselmis</taxon>
    </lineage>
</organism>
<dbReference type="GO" id="GO:0005634">
    <property type="term" value="C:nucleus"/>
    <property type="evidence" value="ECO:0007669"/>
    <property type="project" value="UniProtKB-SubCell"/>
</dbReference>
<dbReference type="InterPro" id="IPR031790">
    <property type="entry name" value="Znf-NOSIP"/>
</dbReference>
<comment type="subcellular location">
    <subcellularLocation>
        <location evidence="1 3">Nucleus</location>
    </subcellularLocation>
</comment>
<keyword evidence="4" id="KW-0175">Coiled coil</keyword>
<dbReference type="PANTHER" id="PTHR13063:SF10">
    <property type="entry name" value="NITRIC OXIDE SYNTHASE-INTERACTING PROTEIN"/>
    <property type="match status" value="1"/>
</dbReference>
<protein>
    <submittedName>
        <fullName evidence="7">Nitric oxide synthase-interacting protein</fullName>
    </submittedName>
</protein>
<evidence type="ECO:0000256" key="1">
    <source>
        <dbReference type="ARBA" id="ARBA00004123"/>
    </source>
</evidence>
<dbReference type="AlphaFoldDB" id="A0A061R2M5"/>
<accession>A0A061R2M5</accession>
<dbReference type="EMBL" id="GBEZ01019430">
    <property type="protein sequence ID" value="JAC67127.1"/>
    <property type="molecule type" value="Transcribed_RNA"/>
</dbReference>
<evidence type="ECO:0000256" key="4">
    <source>
        <dbReference type="SAM" id="Coils"/>
    </source>
</evidence>
<dbReference type="GO" id="GO:0061630">
    <property type="term" value="F:ubiquitin protein ligase activity"/>
    <property type="evidence" value="ECO:0007669"/>
    <property type="project" value="InterPro"/>
</dbReference>
<feature type="domain" description="Nitric oxide synthase-interacting protein zinc-finger" evidence="6">
    <location>
        <begin position="8"/>
        <end position="79"/>
    </location>
</feature>
<evidence type="ECO:0000256" key="3">
    <source>
        <dbReference type="PIRNR" id="PIRNR023577"/>
    </source>
</evidence>
<dbReference type="Pfam" id="PF15906">
    <property type="entry name" value="zf-NOSIP"/>
    <property type="match status" value="1"/>
</dbReference>
<evidence type="ECO:0000259" key="6">
    <source>
        <dbReference type="Pfam" id="PF15906"/>
    </source>
</evidence>
<dbReference type="InterPro" id="IPR016818">
    <property type="entry name" value="NOSIP"/>
</dbReference>
<gene>
    <name evidence="7" type="primary">NOSIP</name>
    <name evidence="7" type="ORF">TSPGSL018_11929</name>
</gene>